<organism evidence="1 2">
    <name type="scientific">Brettanomyces naardenensis</name>
    <name type="common">Yeast</name>
    <dbReference type="NCBI Taxonomy" id="13370"/>
    <lineage>
        <taxon>Eukaryota</taxon>
        <taxon>Fungi</taxon>
        <taxon>Dikarya</taxon>
        <taxon>Ascomycota</taxon>
        <taxon>Saccharomycotina</taxon>
        <taxon>Pichiomycetes</taxon>
        <taxon>Pichiales</taxon>
        <taxon>Pichiaceae</taxon>
        <taxon>Brettanomyces</taxon>
    </lineage>
</organism>
<dbReference type="GO" id="GO:0001682">
    <property type="term" value="P:tRNA 5'-leader removal"/>
    <property type="evidence" value="ECO:0007669"/>
    <property type="project" value="InterPro"/>
</dbReference>
<dbReference type="STRING" id="13370.A0A448YP67"/>
<dbReference type="OrthoDB" id="63112at2759"/>
<accession>A0A448YP67</accession>
<sequence length="217" mass="24099">MYDISIDLDKGLKAQFDSNDKNCTRLFWFAERTSDIVERYFVASENMDGSELVKILDQYAKTCVIKVSSPKVVSLGVCKIPDLDLVQGFQDPDWLEGTLEWLTYASIGGTQLFPYDKTDSYISSYSSLFESKSEDNLVKISISGVLIGSEFIVSVIERLIGEAGWFGALVYGVKDCNTSYGVSTRHNFSEDGTNDAVILVSSSEWVLWEVGDSGDSH</sequence>
<name>A0A448YP67_BRENA</name>
<dbReference type="Pfam" id="PF08584">
    <property type="entry name" value="Ribonuc_P_40"/>
    <property type="match status" value="1"/>
</dbReference>
<dbReference type="Proteomes" id="UP000290900">
    <property type="component" value="Unassembled WGS sequence"/>
</dbReference>
<dbReference type="AlphaFoldDB" id="A0A448YP67"/>
<dbReference type="InParanoid" id="A0A448YP67"/>
<reference evidence="1 2" key="1">
    <citation type="submission" date="2018-12" db="EMBL/GenBank/DDBJ databases">
        <authorList>
            <person name="Tiukova I."/>
            <person name="Dainat J."/>
        </authorList>
    </citation>
    <scope>NUCLEOTIDE SEQUENCE [LARGE SCALE GENOMIC DNA]</scope>
</reference>
<dbReference type="EMBL" id="CAACVR010000024">
    <property type="protein sequence ID" value="VEU22676.1"/>
    <property type="molecule type" value="Genomic_DNA"/>
</dbReference>
<gene>
    <name evidence="1" type="ORF">BRENAR_LOCUS3407</name>
</gene>
<evidence type="ECO:0000313" key="2">
    <source>
        <dbReference type="Proteomes" id="UP000290900"/>
    </source>
</evidence>
<proteinExistence type="predicted"/>
<dbReference type="InterPro" id="IPR013893">
    <property type="entry name" value="RNase_P_Rpp40"/>
</dbReference>
<evidence type="ECO:0000313" key="1">
    <source>
        <dbReference type="EMBL" id="VEU22676.1"/>
    </source>
</evidence>
<keyword evidence="2" id="KW-1185">Reference proteome</keyword>
<protein>
    <submittedName>
        <fullName evidence="1">DEKNAAC103765</fullName>
    </submittedName>
</protein>
<dbReference type="GO" id="GO:0030677">
    <property type="term" value="C:ribonuclease P complex"/>
    <property type="evidence" value="ECO:0007669"/>
    <property type="project" value="InterPro"/>
</dbReference>